<dbReference type="EMBL" id="LKHV02000001">
    <property type="protein sequence ID" value="MCS5707806.1"/>
    <property type="molecule type" value="Genomic_DNA"/>
</dbReference>
<dbReference type="OrthoDB" id="9785276at2"/>
<dbReference type="EMBL" id="LKHV01000006">
    <property type="protein sequence ID" value="KRG18616.1"/>
    <property type="molecule type" value="Genomic_DNA"/>
</dbReference>
<comment type="caution">
    <text evidence="7">The sequence shown here is derived from an EMBL/GenBank/DDBJ whole genome shotgun (WGS) entry which is preliminary data.</text>
</comment>
<feature type="binding site" description="in other chain" evidence="6">
    <location>
        <position position="39"/>
    </location>
    <ligand>
        <name>NAD(+)</name>
        <dbReference type="ChEBI" id="CHEBI:57540"/>
        <note>ligand shared between two adjacent protomers</note>
    </ligand>
</feature>
<keyword evidence="3 6" id="KW-0784">Thiamine biosynthesis</keyword>
<accession>A0A0Q9YRQ7</accession>
<keyword evidence="5 6" id="KW-0520">NAD</keyword>
<feature type="binding site" evidence="6">
    <location>
        <position position="161"/>
    </location>
    <ligand>
        <name>Fe cation</name>
        <dbReference type="ChEBI" id="CHEBI:24875"/>
        <note>ligand shared between two adjacent protomers</note>
    </ligand>
</feature>
<dbReference type="InterPro" id="IPR036188">
    <property type="entry name" value="FAD/NAD-bd_sf"/>
</dbReference>
<comment type="catalytic activity">
    <reaction evidence="6">
        <text>hydrogen sulfide + glycine + NAD(+) = ADP-5-ethyl-4-methylthiazole-2-carboxylate + nicotinamide + 3 H2O + H(+)</text>
        <dbReference type="Rhea" id="RHEA:55704"/>
        <dbReference type="ChEBI" id="CHEBI:15377"/>
        <dbReference type="ChEBI" id="CHEBI:15378"/>
        <dbReference type="ChEBI" id="CHEBI:17154"/>
        <dbReference type="ChEBI" id="CHEBI:29919"/>
        <dbReference type="ChEBI" id="CHEBI:57305"/>
        <dbReference type="ChEBI" id="CHEBI:57540"/>
        <dbReference type="ChEBI" id="CHEBI:139151"/>
        <dbReference type="EC" id="2.4.2.59"/>
    </reaction>
</comment>
<dbReference type="GO" id="GO:0009228">
    <property type="term" value="P:thiamine biosynthetic process"/>
    <property type="evidence" value="ECO:0007669"/>
    <property type="project" value="UniProtKB-KW"/>
</dbReference>
<comment type="similarity">
    <text evidence="6">Belongs to the THI4 family.</text>
</comment>
<gene>
    <name evidence="7" type="primary">puo</name>
    <name evidence="6" type="synonym">thi4</name>
    <name evidence="8" type="ORF">CC99x_002695</name>
    <name evidence="7" type="ORF">CC99x_01503</name>
</gene>
<dbReference type="GO" id="GO:0052837">
    <property type="term" value="P:thiazole biosynthetic process"/>
    <property type="evidence" value="ECO:0007669"/>
    <property type="project" value="UniProtKB-UniRule"/>
</dbReference>
<proteinExistence type="inferred from homology"/>
<comment type="subunit">
    <text evidence="6">Homooctamer; tetramer of dimers.</text>
</comment>
<dbReference type="InterPro" id="IPR022828">
    <property type="entry name" value="Thi4_prok"/>
</dbReference>
<comment type="cofactor">
    <cofactor evidence="6">
        <name>Fe(2+)</name>
        <dbReference type="ChEBI" id="CHEBI:29033"/>
    </cofactor>
</comment>
<evidence type="ECO:0000313" key="8">
    <source>
        <dbReference type="EMBL" id="MCS5707806.1"/>
    </source>
</evidence>
<name>A0A0Q9YRQ7_9GAMM</name>
<evidence type="ECO:0000313" key="7">
    <source>
        <dbReference type="EMBL" id="KRG18616.1"/>
    </source>
</evidence>
<dbReference type="PANTHER" id="PTHR43422">
    <property type="entry name" value="THIAMINE THIAZOLE SYNTHASE"/>
    <property type="match status" value="1"/>
</dbReference>
<evidence type="ECO:0000256" key="4">
    <source>
        <dbReference type="ARBA" id="ARBA00023004"/>
    </source>
</evidence>
<feature type="binding site" evidence="6">
    <location>
        <position position="233"/>
    </location>
    <ligand>
        <name>glycine</name>
        <dbReference type="ChEBI" id="CHEBI:57305"/>
    </ligand>
</feature>
<reference evidence="7" key="1">
    <citation type="submission" date="2015-09" db="EMBL/GenBank/DDBJ databases">
        <title>Draft Genome Sequences of Two Novel Amoeba-resistant Intranuclear Bacteria, Candidatus Berkiella cookevillensis and Candidatus Berkiella aquae.</title>
        <authorList>
            <person name="Mehari Y.T."/>
            <person name="Arivett B.A."/>
            <person name="Farone A.L."/>
            <person name="Gunderson J.H."/>
            <person name="Farone M.B."/>
        </authorList>
    </citation>
    <scope>NUCLEOTIDE SEQUENCE [LARGE SCALE GENOMIC DNA]</scope>
    <source>
        <strain evidence="7">CC99</strain>
    </source>
</reference>
<dbReference type="Proteomes" id="UP000051494">
    <property type="component" value="Unassembled WGS sequence"/>
</dbReference>
<dbReference type="UniPathway" id="UPA00060"/>
<keyword evidence="9" id="KW-1185">Reference proteome</keyword>
<evidence type="ECO:0000256" key="2">
    <source>
        <dbReference type="ARBA" id="ARBA00022723"/>
    </source>
</evidence>
<dbReference type="EC" id="2.4.2.59" evidence="6"/>
<evidence type="ECO:0000256" key="3">
    <source>
        <dbReference type="ARBA" id="ARBA00022977"/>
    </source>
</evidence>
<dbReference type="GO" id="GO:0005506">
    <property type="term" value="F:iron ion binding"/>
    <property type="evidence" value="ECO:0007669"/>
    <property type="project" value="UniProtKB-UniRule"/>
</dbReference>
<dbReference type="STRING" id="437022.CC99x_01503"/>
<dbReference type="HAMAP" id="MF_00304">
    <property type="entry name" value="Thi4"/>
    <property type="match status" value="1"/>
</dbReference>
<dbReference type="Gene3D" id="3.50.50.60">
    <property type="entry name" value="FAD/NAD(P)-binding domain"/>
    <property type="match status" value="1"/>
</dbReference>
<feature type="binding site" evidence="6">
    <location>
        <position position="161"/>
    </location>
    <ligand>
        <name>NAD(+)</name>
        <dbReference type="ChEBI" id="CHEBI:57540"/>
        <note>ligand shared between two adjacent protomers</note>
    </ligand>
</feature>
<dbReference type="AlphaFoldDB" id="A0A0Q9YRQ7"/>
<evidence type="ECO:0000256" key="6">
    <source>
        <dbReference type="HAMAP-Rule" id="MF_00304"/>
    </source>
</evidence>
<evidence type="ECO:0000313" key="9">
    <source>
        <dbReference type="Proteomes" id="UP000051494"/>
    </source>
</evidence>
<feature type="binding site" description="in other chain" evidence="6">
    <location>
        <position position="130"/>
    </location>
    <ligand>
        <name>NAD(+)</name>
        <dbReference type="ChEBI" id="CHEBI:57540"/>
        <note>ligand shared between two adjacent protomers</note>
    </ligand>
</feature>
<sequence>MMFTQIDEKEITRAIIHEYHAQLDSAVESDVIIAGAGPSGLVAGRYLAQRGYKVTIIERNNYLGGGMWIGGYLMNKVTLRAPAQAILDELNIAYKEYKPGLFVADSAFFASGLIRGACEAGVTFLNMTIVEDVVVKNKVLTGLVINSMPVTQLPRMITCLDPIIIESKLVIDATGHDAIICRLLGKRQMLESKGMGPLWVEASEKEIVARTGEVFPNLIISGMAVSEKCGLPRMGPTFGGMLLSGKRAGEIACTALETKQRETTK</sequence>
<keyword evidence="1 6" id="KW-0808">Transferase</keyword>
<dbReference type="InterPro" id="IPR002922">
    <property type="entry name" value="Thi4_fam"/>
</dbReference>
<feature type="binding site" description="in other chain" evidence="6">
    <location>
        <position position="66"/>
    </location>
    <ligand>
        <name>NAD(+)</name>
        <dbReference type="ChEBI" id="CHEBI:57540"/>
        <note>ligand shared between two adjacent protomers</note>
    </ligand>
</feature>
<comment type="caution">
    <text evidence="6">Lacks conserved residue(s) required for the propagation of feature annotation.</text>
</comment>
<feature type="binding site" description="in other chain" evidence="6">
    <location>
        <begin position="58"/>
        <end position="59"/>
    </location>
    <ligand>
        <name>NAD(+)</name>
        <dbReference type="ChEBI" id="CHEBI:57540"/>
        <note>ligand shared between two adjacent protomers</note>
    </ligand>
</feature>
<feature type="binding site" description="in other chain" evidence="6">
    <location>
        <position position="176"/>
    </location>
    <ligand>
        <name>Fe cation</name>
        <dbReference type="ChEBI" id="CHEBI:24875"/>
        <note>ligand shared between two adjacent protomers</note>
    </ligand>
</feature>
<dbReference type="SUPFAM" id="SSF51905">
    <property type="entry name" value="FAD/NAD(P)-binding domain"/>
    <property type="match status" value="1"/>
</dbReference>
<dbReference type="NCBIfam" id="TIGR00292">
    <property type="entry name" value="sulfide-dependent adenosine diphosphate thiazole synthase"/>
    <property type="match status" value="1"/>
</dbReference>
<dbReference type="GO" id="GO:0016763">
    <property type="term" value="F:pentosyltransferase activity"/>
    <property type="evidence" value="ECO:0007669"/>
    <property type="project" value="UniProtKB-UniRule"/>
</dbReference>
<dbReference type="PATRIC" id="fig|1590042.3.peg.1527"/>
<dbReference type="PANTHER" id="PTHR43422:SF3">
    <property type="entry name" value="THIAMINE THIAZOLE SYNTHASE"/>
    <property type="match status" value="1"/>
</dbReference>
<keyword evidence="7" id="KW-0560">Oxidoreductase</keyword>
<comment type="pathway">
    <text evidence="6">Cofactor biosynthesis; thiamine diphosphate biosynthesis.</text>
</comment>
<dbReference type="Pfam" id="PF01946">
    <property type="entry name" value="Thi4"/>
    <property type="match status" value="1"/>
</dbReference>
<protein>
    <recommendedName>
        <fullName evidence="6">Thiamine thiazole synthase</fullName>
        <ecNumber evidence="6">2.4.2.59</ecNumber>
    </recommendedName>
</protein>
<feature type="binding site" description="in other chain" evidence="6">
    <location>
        <position position="223"/>
    </location>
    <ligand>
        <name>NAD(+)</name>
        <dbReference type="ChEBI" id="CHEBI:57540"/>
        <note>ligand shared between two adjacent protomers</note>
    </ligand>
</feature>
<keyword evidence="2 6" id="KW-0479">Metal-binding</keyword>
<keyword evidence="4 6" id="KW-0408">Iron</keyword>
<evidence type="ECO:0000256" key="5">
    <source>
        <dbReference type="ARBA" id="ARBA00023027"/>
    </source>
</evidence>
<reference evidence="8" key="3">
    <citation type="submission" date="2021-06" db="EMBL/GenBank/DDBJ databases">
        <title>Genomic Description and Analysis of Intracellular Bacteria, Candidatus Berkiella cookevillensis and Candidatus Berkiella aquae.</title>
        <authorList>
            <person name="Kidane D.T."/>
            <person name="Mehari Y.T."/>
            <person name="Rice F.C."/>
            <person name="Arivett B.A."/>
            <person name="Farone A.L."/>
            <person name="Berk S.G."/>
            <person name="Farone M.B."/>
        </authorList>
    </citation>
    <scope>NUCLEOTIDE SEQUENCE</scope>
    <source>
        <strain evidence="8">CC99</strain>
    </source>
</reference>
<reference evidence="8" key="2">
    <citation type="journal article" date="2016" name="Genome Announc.">
        <title>Draft Genome Sequences of Two Novel Amoeba-Resistant Intranuclear Bacteria, 'Candidatus Berkiella cookevillensis' and 'Candidatus Berkiella aquae'.</title>
        <authorList>
            <person name="Mehari Y.T."/>
            <person name="Arivett B.A."/>
            <person name="Farone A.L."/>
            <person name="Gunderson J.H."/>
            <person name="Farone M.B."/>
        </authorList>
    </citation>
    <scope>NUCLEOTIDE SEQUENCE</scope>
    <source>
        <strain evidence="8">CC99</strain>
    </source>
</reference>
<dbReference type="RefSeq" id="WP_057624596.1">
    <property type="nucleotide sequence ID" value="NZ_LKHV02000001.1"/>
</dbReference>
<evidence type="ECO:0000256" key="1">
    <source>
        <dbReference type="ARBA" id="ARBA00022679"/>
    </source>
</evidence>
<organism evidence="7">
    <name type="scientific">Candidatus Berkiella cookevillensis</name>
    <dbReference type="NCBI Taxonomy" id="437022"/>
    <lineage>
        <taxon>Bacteria</taxon>
        <taxon>Pseudomonadati</taxon>
        <taxon>Pseudomonadota</taxon>
        <taxon>Gammaproteobacteria</taxon>
        <taxon>Candidatus Berkiellales</taxon>
        <taxon>Candidatus Berkiellaceae</taxon>
        <taxon>Candidatus Berkiella</taxon>
    </lineage>
</organism>
<dbReference type="GO" id="GO:0009229">
    <property type="term" value="P:thiamine diphosphate biosynthetic process"/>
    <property type="evidence" value="ECO:0007669"/>
    <property type="project" value="UniProtKB-UniRule"/>
</dbReference>
<dbReference type="GO" id="GO:0016491">
    <property type="term" value="F:oxidoreductase activity"/>
    <property type="evidence" value="ECO:0007669"/>
    <property type="project" value="UniProtKB-KW"/>
</dbReference>
<comment type="function">
    <text evidence="6">Involved in the biosynthesis of the thiazole moiety of thiamine. Catalyzes the conversion of NAD and glycine to adenosine diphosphate 5-(2-hydroxyethyl)-4-methylthiazole-2-carboxylate (ADT), an adenylated thiazole intermediate, using free sulfide as a source of sulfur.</text>
</comment>